<organism evidence="1 2">
    <name type="scientific">Candidatus Methanogaster sp</name>
    <dbReference type="NCBI Taxonomy" id="3386292"/>
    <lineage>
        <taxon>Archaea</taxon>
        <taxon>Methanobacteriati</taxon>
        <taxon>Methanobacteriota</taxon>
        <taxon>Stenosarchaea group</taxon>
        <taxon>Methanomicrobia</taxon>
        <taxon>Methanosarcinales</taxon>
        <taxon>ANME-2 cluster</taxon>
        <taxon>Candidatus Methanogasteraceae</taxon>
        <taxon>Candidatus Methanogaster</taxon>
    </lineage>
</organism>
<proteinExistence type="predicted"/>
<protein>
    <submittedName>
        <fullName evidence="1">Uncharacterized protein</fullName>
    </submittedName>
</protein>
<accession>A0AC61L646</accession>
<sequence>MLIKKVTLKNFRQYREEQTIEFAVDKEKNVTMVYGEMGCGKSNLFSAINWCLYGESGSVENESEIINKATLSEAIDEDSVETVVKVEFSHDGKSYHCIRTLKAKNVCVSRDKYGNERFTYFPETESQFLGIIQGTGEVSRVEDADKTINSILPSQMRKYFFFDGEKIDELSKPGHEEEVKKGIKAVLQLHIIERAIRHLKDVCKDYDAALEKYSKGELRVLYGQRSEINSEIDDLEEKQSRLQNEHSEAKKLISEYDDRLLELSEVNDQVEQRDKLEIRLKDLNSESEEIELKMKKETTKAFIVLSEKIRKKTHEIVSQKRQRGEIPTGIRETFLQDLLEERICICGRRIESGSSEETAIKRRLSHVTPGELENLMIELPGKLDFLSAEAGRIVNGLKTLHSEKIKVRDEMDGTMEDLQRIHESLKGAETENISKLELKRDEAVGRLGGIKPEITKTSGDIDKKERELKKIDEKIERAEINEKRGKKLKKKGDIAEKSRNILKKINAEFVQEMRKEIQEYSQDIFGSLLWKSSQFKDVSISDKFELEVLDRWGKPARRELSAGERQCFSLAFILAMSKATEAESPFIMDTPFARISEVPLRNISEKLPNLTKQLVLLVTNKEFPVEYSNDIKPRVGRVYKLHFNDATGCTTIEEGEL</sequence>
<evidence type="ECO:0000313" key="2">
    <source>
        <dbReference type="Proteomes" id="UP000248329"/>
    </source>
</evidence>
<dbReference type="Proteomes" id="UP000248329">
    <property type="component" value="Unassembled WGS sequence"/>
</dbReference>
<reference evidence="1" key="1">
    <citation type="submission" date="2018-01" db="EMBL/GenBank/DDBJ databases">
        <authorList>
            <person name="Krukenberg V."/>
        </authorList>
    </citation>
    <scope>NUCLEOTIDE SEQUENCE</scope>
    <source>
        <strain evidence="1">E20ANME2</strain>
    </source>
</reference>
<name>A0AC61L646_9EURY</name>
<dbReference type="EMBL" id="PQXF01000002">
    <property type="protein sequence ID" value="PXF61849.1"/>
    <property type="molecule type" value="Genomic_DNA"/>
</dbReference>
<gene>
    <name evidence="1" type="ORF">C4B59_01055</name>
</gene>
<comment type="caution">
    <text evidence="1">The sequence shown here is derived from an EMBL/GenBank/DDBJ whole genome shotgun (WGS) entry which is preliminary data.</text>
</comment>
<evidence type="ECO:0000313" key="1">
    <source>
        <dbReference type="EMBL" id="PXF61849.1"/>
    </source>
</evidence>